<evidence type="ECO:0000313" key="1">
    <source>
        <dbReference type="EMBL" id="MCD7455629.1"/>
    </source>
</evidence>
<sequence length="94" mass="10535">VIRRPHACGVHNTRENRREPAIHWRNIGASLKIADPMPVTTSVHVKGEMNYKSLVNQLANWAQIEVTGIWSGEMSVPPNVPDLAPIGYKFHIKS</sequence>
<feature type="non-terminal residue" evidence="1">
    <location>
        <position position="1"/>
    </location>
</feature>
<gene>
    <name evidence="1" type="ORF">HAX54_028904</name>
</gene>
<protein>
    <submittedName>
        <fullName evidence="1">Uncharacterized protein</fullName>
    </submittedName>
</protein>
<keyword evidence="2" id="KW-1185">Reference proteome</keyword>
<dbReference type="EMBL" id="JACEIK010000356">
    <property type="protein sequence ID" value="MCD7455629.1"/>
    <property type="molecule type" value="Genomic_DNA"/>
</dbReference>
<comment type="caution">
    <text evidence="1">The sequence shown here is derived from an EMBL/GenBank/DDBJ whole genome shotgun (WGS) entry which is preliminary data.</text>
</comment>
<reference evidence="1 2" key="1">
    <citation type="journal article" date="2021" name="BMC Genomics">
        <title>Datura genome reveals duplications of psychoactive alkaloid biosynthetic genes and high mutation rate following tissue culture.</title>
        <authorList>
            <person name="Rajewski A."/>
            <person name="Carter-House D."/>
            <person name="Stajich J."/>
            <person name="Litt A."/>
        </authorList>
    </citation>
    <scope>NUCLEOTIDE SEQUENCE [LARGE SCALE GENOMIC DNA]</scope>
    <source>
        <strain evidence="1">AR-01</strain>
    </source>
</reference>
<proteinExistence type="predicted"/>
<dbReference type="Proteomes" id="UP000823775">
    <property type="component" value="Unassembled WGS sequence"/>
</dbReference>
<organism evidence="1 2">
    <name type="scientific">Datura stramonium</name>
    <name type="common">Jimsonweed</name>
    <name type="synonym">Common thornapple</name>
    <dbReference type="NCBI Taxonomy" id="4076"/>
    <lineage>
        <taxon>Eukaryota</taxon>
        <taxon>Viridiplantae</taxon>
        <taxon>Streptophyta</taxon>
        <taxon>Embryophyta</taxon>
        <taxon>Tracheophyta</taxon>
        <taxon>Spermatophyta</taxon>
        <taxon>Magnoliopsida</taxon>
        <taxon>eudicotyledons</taxon>
        <taxon>Gunneridae</taxon>
        <taxon>Pentapetalae</taxon>
        <taxon>asterids</taxon>
        <taxon>lamiids</taxon>
        <taxon>Solanales</taxon>
        <taxon>Solanaceae</taxon>
        <taxon>Solanoideae</taxon>
        <taxon>Datureae</taxon>
        <taxon>Datura</taxon>
    </lineage>
</organism>
<evidence type="ECO:0000313" key="2">
    <source>
        <dbReference type="Proteomes" id="UP000823775"/>
    </source>
</evidence>
<name>A0ABS8S9X4_DATST</name>
<accession>A0ABS8S9X4</accession>